<dbReference type="InterPro" id="IPR010989">
    <property type="entry name" value="SNARE"/>
</dbReference>
<dbReference type="EMBL" id="LXFE01002609">
    <property type="protein sequence ID" value="OLL22927.1"/>
    <property type="molecule type" value="Genomic_DNA"/>
</dbReference>
<comment type="subcellular location">
    <subcellularLocation>
        <location evidence="2">Endomembrane system</location>
        <topology evidence="2">Single-pass type IV membrane protein</topology>
    </subcellularLocation>
</comment>
<evidence type="ECO:0000256" key="3">
    <source>
        <dbReference type="SAM" id="MobiDB-lite"/>
    </source>
</evidence>
<feature type="non-terminal residue" evidence="5">
    <location>
        <position position="1"/>
    </location>
</feature>
<dbReference type="GO" id="GO:0016020">
    <property type="term" value="C:membrane"/>
    <property type="evidence" value="ECO:0007669"/>
    <property type="project" value="InterPro"/>
</dbReference>
<keyword evidence="1" id="KW-0653">Protein transport</keyword>
<dbReference type="Gene3D" id="1.20.58.90">
    <property type="match status" value="1"/>
</dbReference>
<keyword evidence="1" id="KW-0813">Transport</keyword>
<proteinExistence type="predicted"/>
<dbReference type="InterPro" id="IPR015260">
    <property type="entry name" value="Syntaxin-6/10/61_N"/>
</dbReference>
<dbReference type="GO" id="GO:0012505">
    <property type="term" value="C:endomembrane system"/>
    <property type="evidence" value="ECO:0007669"/>
    <property type="project" value="UniProtKB-SubCell"/>
</dbReference>
<protein>
    <submittedName>
        <fullName evidence="5">t-SNARE affecting a late Golgi compartment protein 1</fullName>
    </submittedName>
</protein>
<dbReference type="OrthoDB" id="546861at2759"/>
<accession>A0A1U7LJV2</accession>
<keyword evidence="6" id="KW-1185">Reference proteome</keyword>
<sequence length="193" mass="21585">DLALQIDHLRQTCDSYLRIQQTAPASIQLANARADLAALIAELTEDIRDLQASIAAVQPTPARFGLTPEQLRQRISFVDSASSDIRAVENILCNPVSRVPVPPINPAPLTQQTPLLPDSPRNDVFQLQQHDYLMREQDSQLESVHTTVRTIRDQATSMGRELQDHQEHPPQSVSSDFLQDPASDRPSRRSDRP</sequence>
<dbReference type="OMA" id="EIMEHNE"/>
<dbReference type="AlphaFoldDB" id="A0A1U7LJV2"/>
<evidence type="ECO:0000259" key="4">
    <source>
        <dbReference type="Pfam" id="PF09177"/>
    </source>
</evidence>
<evidence type="ECO:0000256" key="2">
    <source>
        <dbReference type="ARBA" id="ARBA00046280"/>
    </source>
</evidence>
<reference evidence="5 6" key="1">
    <citation type="submission" date="2016-04" db="EMBL/GenBank/DDBJ databases">
        <title>Evolutionary innovation and constraint leading to complex multicellularity in the Ascomycota.</title>
        <authorList>
            <person name="Cisse O."/>
            <person name="Nguyen A."/>
            <person name="Hewitt D.A."/>
            <person name="Jedd G."/>
            <person name="Stajich J.E."/>
        </authorList>
    </citation>
    <scope>NUCLEOTIDE SEQUENCE [LARGE SCALE GENOMIC DNA]</scope>
    <source>
        <strain evidence="5 6">DAH-3</strain>
    </source>
</reference>
<dbReference type="SUPFAM" id="SSF58038">
    <property type="entry name" value="SNARE fusion complex"/>
    <property type="match status" value="1"/>
</dbReference>
<feature type="region of interest" description="Disordered" evidence="3">
    <location>
        <begin position="157"/>
        <end position="193"/>
    </location>
</feature>
<gene>
    <name evidence="5" type="ORF">NEOLI_005029</name>
</gene>
<dbReference type="STRING" id="1198029.A0A1U7LJV2"/>
<organism evidence="5 6">
    <name type="scientific">Neolecta irregularis (strain DAH-3)</name>
    <dbReference type="NCBI Taxonomy" id="1198029"/>
    <lineage>
        <taxon>Eukaryota</taxon>
        <taxon>Fungi</taxon>
        <taxon>Dikarya</taxon>
        <taxon>Ascomycota</taxon>
        <taxon>Taphrinomycotina</taxon>
        <taxon>Neolectales</taxon>
        <taxon>Neolectaceae</taxon>
        <taxon>Neolecta</taxon>
    </lineage>
</organism>
<evidence type="ECO:0000313" key="5">
    <source>
        <dbReference type="EMBL" id="OLL22927.1"/>
    </source>
</evidence>
<dbReference type="SUPFAM" id="SSF47661">
    <property type="entry name" value="t-snare proteins"/>
    <property type="match status" value="1"/>
</dbReference>
<comment type="caution">
    <text evidence="5">The sequence shown here is derived from an EMBL/GenBank/DDBJ whole genome shotgun (WGS) entry which is preliminary data.</text>
</comment>
<feature type="compositionally biased region" description="Basic and acidic residues" evidence="3">
    <location>
        <begin position="182"/>
        <end position="193"/>
    </location>
</feature>
<dbReference type="GO" id="GO:0048193">
    <property type="term" value="P:Golgi vesicle transport"/>
    <property type="evidence" value="ECO:0007669"/>
    <property type="project" value="InterPro"/>
</dbReference>
<dbReference type="Proteomes" id="UP000186594">
    <property type="component" value="Unassembled WGS sequence"/>
</dbReference>
<evidence type="ECO:0000313" key="6">
    <source>
        <dbReference type="Proteomes" id="UP000186594"/>
    </source>
</evidence>
<evidence type="ECO:0000256" key="1">
    <source>
        <dbReference type="ARBA" id="ARBA00022927"/>
    </source>
</evidence>
<dbReference type="Gene3D" id="1.20.5.110">
    <property type="match status" value="1"/>
</dbReference>
<feature type="domain" description="Syntaxin 6/10/61 N-terminal" evidence="4">
    <location>
        <begin position="5"/>
        <end position="88"/>
    </location>
</feature>
<dbReference type="Pfam" id="PF09177">
    <property type="entry name" value="STX6_10_61_N"/>
    <property type="match status" value="1"/>
</dbReference>
<dbReference type="GO" id="GO:0015031">
    <property type="term" value="P:protein transport"/>
    <property type="evidence" value="ECO:0007669"/>
    <property type="project" value="UniProtKB-KW"/>
</dbReference>
<name>A0A1U7LJV2_NEOID</name>